<dbReference type="GO" id="GO:0046872">
    <property type="term" value="F:metal ion binding"/>
    <property type="evidence" value="ECO:0007669"/>
    <property type="project" value="UniProtKB-KW"/>
</dbReference>
<dbReference type="GO" id="GO:0005886">
    <property type="term" value="C:plasma membrane"/>
    <property type="evidence" value="ECO:0007669"/>
    <property type="project" value="UniProtKB-SubCell"/>
</dbReference>
<evidence type="ECO:0000256" key="13">
    <source>
        <dbReference type="ARBA" id="ARBA00048637"/>
    </source>
</evidence>
<evidence type="ECO:0000259" key="18">
    <source>
        <dbReference type="Pfam" id="PF00151"/>
    </source>
</evidence>
<comment type="subcellular location">
    <subcellularLocation>
        <location evidence="1">Cell membrane</location>
        <topology evidence="1">Peripheral membrane protein</topology>
    </subcellularLocation>
    <subcellularLocation>
        <location evidence="2">Secreted</location>
    </subcellularLocation>
</comment>
<dbReference type="InterPro" id="IPR000734">
    <property type="entry name" value="TAG_lipase"/>
</dbReference>
<dbReference type="GO" id="GO:0052689">
    <property type="term" value="F:carboxylic ester hydrolase activity"/>
    <property type="evidence" value="ECO:0007669"/>
    <property type="project" value="InterPro"/>
</dbReference>
<evidence type="ECO:0000256" key="10">
    <source>
        <dbReference type="ARBA" id="ARBA00023136"/>
    </source>
</evidence>
<comment type="function">
    <text evidence="14">Hydrolyzes specifically phosphatidic acid (PA) to produce 2-acyl lysophosphatidic acid (LPA; a potent bioactive lipid mediator) and fatty acid. Does not hydrolyze other phospholipids, like phosphatidylserine (PS), phosphatidylcholine (PC) and phosphatidylethanolamine (PE) or triacylglycerol (TG).</text>
</comment>
<evidence type="ECO:0000256" key="1">
    <source>
        <dbReference type="ARBA" id="ARBA00004202"/>
    </source>
</evidence>
<evidence type="ECO:0000256" key="14">
    <source>
        <dbReference type="ARBA" id="ARBA00049600"/>
    </source>
</evidence>
<reference evidence="20" key="1">
    <citation type="submission" date="2025-08" db="UniProtKB">
        <authorList>
            <consortium name="RefSeq"/>
        </authorList>
    </citation>
    <scope>IDENTIFICATION</scope>
</reference>
<evidence type="ECO:0000256" key="16">
    <source>
        <dbReference type="PIRSR" id="PIRSR000865-2"/>
    </source>
</evidence>
<keyword evidence="16" id="KW-0479">Metal-binding</keyword>
<organism evidence="19 20">
    <name type="scientific">Alligator sinensis</name>
    <name type="common">Chinese alligator</name>
    <dbReference type="NCBI Taxonomy" id="38654"/>
    <lineage>
        <taxon>Eukaryota</taxon>
        <taxon>Metazoa</taxon>
        <taxon>Chordata</taxon>
        <taxon>Craniata</taxon>
        <taxon>Vertebrata</taxon>
        <taxon>Euteleostomi</taxon>
        <taxon>Archelosauria</taxon>
        <taxon>Archosauria</taxon>
        <taxon>Crocodylia</taxon>
        <taxon>Alligatoridae</taxon>
        <taxon>Alligatorinae</taxon>
        <taxon>Alligator</taxon>
    </lineage>
</organism>
<keyword evidence="5" id="KW-0964">Secreted</keyword>
<dbReference type="InterPro" id="IPR013818">
    <property type="entry name" value="Lipase"/>
</dbReference>
<evidence type="ECO:0000256" key="17">
    <source>
        <dbReference type="RuleBase" id="RU004262"/>
    </source>
</evidence>
<comment type="catalytic activity">
    <reaction evidence="13">
        <text>1-hexadecanoyl-2-(9Z-octadecenoyl)-sn-glycero-3-phosphate + H2O = 2-(9Z-octadecenoyl)-sn-glycero-3-phosphate + hexadecanoate + H(+)</text>
        <dbReference type="Rhea" id="RHEA:40943"/>
        <dbReference type="ChEBI" id="CHEBI:7896"/>
        <dbReference type="ChEBI" id="CHEBI:15377"/>
        <dbReference type="ChEBI" id="CHEBI:15378"/>
        <dbReference type="ChEBI" id="CHEBI:64839"/>
        <dbReference type="ChEBI" id="CHEBI:77593"/>
    </reaction>
    <physiologicalReaction direction="left-to-right" evidence="13">
        <dbReference type="Rhea" id="RHEA:40944"/>
    </physiologicalReaction>
</comment>
<keyword evidence="6" id="KW-0732">Signal</keyword>
<dbReference type="GeneID" id="102385773"/>
<evidence type="ECO:0000256" key="2">
    <source>
        <dbReference type="ARBA" id="ARBA00004613"/>
    </source>
</evidence>
<feature type="active site" description="Nucleophile" evidence="15">
    <location>
        <position position="187"/>
    </location>
</feature>
<evidence type="ECO:0000256" key="7">
    <source>
        <dbReference type="ARBA" id="ARBA00022801"/>
    </source>
</evidence>
<dbReference type="OrthoDB" id="199913at2759"/>
<dbReference type="InterPro" id="IPR029058">
    <property type="entry name" value="AB_hydrolase_fold"/>
</dbReference>
<evidence type="ECO:0000256" key="15">
    <source>
        <dbReference type="PIRSR" id="PIRSR000865-1"/>
    </source>
</evidence>
<keyword evidence="12" id="KW-0325">Glycoprotein</keyword>
<dbReference type="PANTHER" id="PTHR11610">
    <property type="entry name" value="LIPASE"/>
    <property type="match status" value="1"/>
</dbReference>
<evidence type="ECO:0000256" key="9">
    <source>
        <dbReference type="ARBA" id="ARBA00023098"/>
    </source>
</evidence>
<feature type="binding site" evidence="16">
    <location>
        <position position="230"/>
    </location>
    <ligand>
        <name>Ca(2+)</name>
        <dbReference type="ChEBI" id="CHEBI:29108"/>
    </ligand>
</feature>
<name>A0A1U8DJ10_ALLSI</name>
<dbReference type="Gene3D" id="3.40.50.1820">
    <property type="entry name" value="alpha/beta hydrolase"/>
    <property type="match status" value="1"/>
</dbReference>
<evidence type="ECO:0000256" key="4">
    <source>
        <dbReference type="ARBA" id="ARBA00022475"/>
    </source>
</evidence>
<accession>A0A1U8DJ10</accession>
<dbReference type="Pfam" id="PF00151">
    <property type="entry name" value="Lipase"/>
    <property type="match status" value="1"/>
</dbReference>
<keyword evidence="9" id="KW-0443">Lipid metabolism</keyword>
<dbReference type="GO" id="GO:0008201">
    <property type="term" value="F:heparin binding"/>
    <property type="evidence" value="ECO:0007669"/>
    <property type="project" value="UniProtKB-ARBA"/>
</dbReference>
<evidence type="ECO:0000256" key="12">
    <source>
        <dbReference type="ARBA" id="ARBA00023180"/>
    </source>
</evidence>
<comment type="similarity">
    <text evidence="3 17">Belongs to the AB hydrolase superfamily. Lipase family.</text>
</comment>
<keyword evidence="19" id="KW-1185">Reference proteome</keyword>
<keyword evidence="8" id="KW-0442">Lipid degradation</keyword>
<keyword evidence="16" id="KW-0106">Calcium</keyword>
<keyword evidence="4" id="KW-1003">Cell membrane</keyword>
<keyword evidence="11" id="KW-1015">Disulfide bond</keyword>
<dbReference type="AlphaFoldDB" id="A0A1U8DJ10"/>
<dbReference type="GO" id="GO:0004620">
    <property type="term" value="F:phospholipase activity"/>
    <property type="evidence" value="ECO:0007669"/>
    <property type="project" value="TreeGrafter"/>
</dbReference>
<evidence type="ECO:0000313" key="20">
    <source>
        <dbReference type="RefSeq" id="XP_014377205.1"/>
    </source>
</evidence>
<dbReference type="GO" id="GO:0006654">
    <property type="term" value="P:phosphatidic acid biosynthetic process"/>
    <property type="evidence" value="ECO:0007669"/>
    <property type="project" value="UniProtKB-ARBA"/>
</dbReference>
<dbReference type="InterPro" id="IPR016272">
    <property type="entry name" value="Lipase_LIPH"/>
</dbReference>
<dbReference type="InParanoid" id="A0A1U8DJ10"/>
<dbReference type="PRINTS" id="PR00821">
    <property type="entry name" value="TAGLIPASE"/>
</dbReference>
<dbReference type="CDD" id="cd00707">
    <property type="entry name" value="Pancreat_lipase_like"/>
    <property type="match status" value="1"/>
</dbReference>
<evidence type="ECO:0000313" key="19">
    <source>
        <dbReference type="Proteomes" id="UP000189705"/>
    </source>
</evidence>
<evidence type="ECO:0000256" key="6">
    <source>
        <dbReference type="ARBA" id="ARBA00022729"/>
    </source>
</evidence>
<feature type="binding site" evidence="16">
    <location>
        <position position="225"/>
    </location>
    <ligand>
        <name>Ca(2+)</name>
        <dbReference type="ChEBI" id="CHEBI:29108"/>
    </ligand>
</feature>
<feature type="domain" description="Lipase" evidence="18">
    <location>
        <begin position="64"/>
        <end position="359"/>
    </location>
</feature>
<keyword evidence="10" id="KW-0472">Membrane</keyword>
<dbReference type="PIRSF" id="PIRSF000865">
    <property type="entry name" value="Lipoprotein_lipase_LIPH"/>
    <property type="match status" value="1"/>
</dbReference>
<gene>
    <name evidence="20" type="primary">LOC102385773</name>
</gene>
<feature type="binding site" evidence="16">
    <location>
        <position position="227"/>
    </location>
    <ligand>
        <name>Ca(2+)</name>
        <dbReference type="ChEBI" id="CHEBI:29108"/>
    </ligand>
</feature>
<feature type="active site" description="Charge relay system" evidence="15">
    <location>
        <position position="211"/>
    </location>
</feature>
<evidence type="ECO:0000256" key="11">
    <source>
        <dbReference type="ARBA" id="ARBA00023157"/>
    </source>
</evidence>
<dbReference type="SUPFAM" id="SSF53474">
    <property type="entry name" value="alpha/beta-Hydrolases"/>
    <property type="match status" value="1"/>
</dbReference>
<evidence type="ECO:0000256" key="8">
    <source>
        <dbReference type="ARBA" id="ARBA00022963"/>
    </source>
</evidence>
<dbReference type="GO" id="GO:0016042">
    <property type="term" value="P:lipid catabolic process"/>
    <property type="evidence" value="ECO:0007669"/>
    <property type="project" value="UniProtKB-KW"/>
</dbReference>
<dbReference type="RefSeq" id="XP_014377205.1">
    <property type="nucleotide sequence ID" value="XM_014521719.2"/>
</dbReference>
<dbReference type="ESTHER" id="allsi-a0a1u7s8q9">
    <property type="family name" value="Phospholipase"/>
</dbReference>
<dbReference type="GO" id="GO:0005615">
    <property type="term" value="C:extracellular space"/>
    <property type="evidence" value="ECO:0007669"/>
    <property type="project" value="UniProtKB-ARBA"/>
</dbReference>
<evidence type="ECO:0000256" key="3">
    <source>
        <dbReference type="ARBA" id="ARBA00010701"/>
    </source>
</evidence>
<proteinExistence type="inferred from homology"/>
<protein>
    <submittedName>
        <fullName evidence="20">Lipase member H isoform X1</fullName>
    </submittedName>
</protein>
<feature type="active site" description="Charge relay system" evidence="15">
    <location>
        <position position="281"/>
    </location>
</feature>
<dbReference type="InterPro" id="IPR033906">
    <property type="entry name" value="Lipase_N"/>
</dbReference>
<evidence type="ECO:0000256" key="5">
    <source>
        <dbReference type="ARBA" id="ARBA00022525"/>
    </source>
</evidence>
<keyword evidence="7" id="KW-0378">Hydrolase</keyword>
<sequence>MDIRPWFQRCGFSLDLNELFLWPVVEKRRPHLSSKKINMKESSRGKYAEKKCPEFTDLSLGNALTGTDLKVQLLLYTRQNQNCSENLSEHNVIASSSLNTTKKTVFVIHGYRPTGSPPVWLNDIKELLLALEDFNLIIVDWNRGATTVIYPTAAHNTKKVAYILKKLIDQMLADGASLDSIYMIGVSLGAHIAGFVGQMYNGKLGRITGLDPAGPLFTGKPPDERLDHTDAQFVDVIHTDIDAFGFRKPLGNIDFYPNGGADQPGCPQTIFSGSKYFKCDHQRSVYLFLSSLKRNCNITTYPCDSYSNFKKGKCANCEDFHPASCPVLGYYADLWKKQLRKKNPPETTAYLDTLEQEPYCMYNYFIEIITWNKSVRRGLIKIKITDYSGNTIDSHMKCEPTTFLQYRQASILVGFNQDFDKISRISLTFSTNSLIGPKYKLRIIRMRLRSITNPARLHLCRYDFVLPENIEVTFKPIPCQKKGVTASEKEPLLT</sequence>
<dbReference type="Proteomes" id="UP000189705">
    <property type="component" value="Unplaced"/>
</dbReference>
<dbReference type="PANTHER" id="PTHR11610:SF12">
    <property type="entry name" value="LIPASE MEMBER H"/>
    <property type="match status" value="1"/>
</dbReference>
<dbReference type="FunFam" id="3.40.50.1820:FF:000063">
    <property type="entry name" value="Lipase member H"/>
    <property type="match status" value="1"/>
</dbReference>